<accession>A0ABQ6IIF2</accession>
<reference evidence="3" key="1">
    <citation type="journal article" date="2019" name="Int. J. Syst. Evol. Microbiol.">
        <title>The Global Catalogue of Microorganisms (GCM) 10K type strain sequencing project: providing services to taxonomists for standard genome sequencing and annotation.</title>
        <authorList>
            <consortium name="The Broad Institute Genomics Platform"/>
            <consortium name="The Broad Institute Genome Sequencing Center for Infectious Disease"/>
            <person name="Wu L."/>
            <person name="Ma J."/>
        </authorList>
    </citation>
    <scope>NUCLEOTIDE SEQUENCE [LARGE SCALE GENOMIC DNA]</scope>
    <source>
        <strain evidence="3">NBRC 112299</strain>
    </source>
</reference>
<feature type="region of interest" description="Disordered" evidence="1">
    <location>
        <begin position="80"/>
        <end position="141"/>
    </location>
</feature>
<evidence type="ECO:0008006" key="4">
    <source>
        <dbReference type="Google" id="ProtNLM"/>
    </source>
</evidence>
<dbReference type="RefSeq" id="WP_284329228.1">
    <property type="nucleotide sequence ID" value="NZ_BSUN01000001.1"/>
</dbReference>
<evidence type="ECO:0000256" key="1">
    <source>
        <dbReference type="SAM" id="MobiDB-lite"/>
    </source>
</evidence>
<dbReference type="EMBL" id="BSUN01000001">
    <property type="protein sequence ID" value="GMA37688.1"/>
    <property type="molecule type" value="Genomic_DNA"/>
</dbReference>
<gene>
    <name evidence="2" type="ORF">GCM10025876_38920</name>
</gene>
<sequence length="141" mass="15241">MTDLPASASATGASALREERRARAGQRVREALVRRDGLTRAMVDGMDDQALEDLTFAIGAVCQEANRMLAVVAAAAASRSRENPRGVGFARLRGHRNAPDMLEKQGGVSGPEARRLIEPRRDTGRCRESSRRGRQEDAGGQ</sequence>
<keyword evidence="3" id="KW-1185">Reference proteome</keyword>
<protein>
    <recommendedName>
        <fullName evidence="4">ANTAR domain-containing protein</fullName>
    </recommendedName>
</protein>
<feature type="compositionally biased region" description="Basic and acidic residues" evidence="1">
    <location>
        <begin position="112"/>
        <end position="141"/>
    </location>
</feature>
<comment type="caution">
    <text evidence="2">The sequence shown here is derived from an EMBL/GenBank/DDBJ whole genome shotgun (WGS) entry which is preliminary data.</text>
</comment>
<evidence type="ECO:0000313" key="3">
    <source>
        <dbReference type="Proteomes" id="UP001157125"/>
    </source>
</evidence>
<dbReference type="Proteomes" id="UP001157125">
    <property type="component" value="Unassembled WGS sequence"/>
</dbReference>
<feature type="region of interest" description="Disordered" evidence="1">
    <location>
        <begin position="1"/>
        <end position="26"/>
    </location>
</feature>
<proteinExistence type="predicted"/>
<organism evidence="2 3">
    <name type="scientific">Demequina litorisediminis</name>
    <dbReference type="NCBI Taxonomy" id="1849022"/>
    <lineage>
        <taxon>Bacteria</taxon>
        <taxon>Bacillati</taxon>
        <taxon>Actinomycetota</taxon>
        <taxon>Actinomycetes</taxon>
        <taxon>Micrococcales</taxon>
        <taxon>Demequinaceae</taxon>
        <taxon>Demequina</taxon>
    </lineage>
</organism>
<feature type="compositionally biased region" description="Basic and acidic residues" evidence="1">
    <location>
        <begin position="16"/>
        <end position="26"/>
    </location>
</feature>
<name>A0ABQ6IIF2_9MICO</name>
<evidence type="ECO:0000313" key="2">
    <source>
        <dbReference type="EMBL" id="GMA37688.1"/>
    </source>
</evidence>